<reference evidence="1" key="1">
    <citation type="submission" date="2021-07" db="EMBL/GenBank/DDBJ databases">
        <title>Comparative genomics of Bacteroides fragilis group isolates reveals species-dependent resistance mechanisms and validates clinical tools for resistance prediction.</title>
        <authorList>
            <person name="Wallace M.J."/>
            <person name="Jean S."/>
            <person name="Wallace M.A."/>
            <person name="Carey-Ann B.D."/>
            <person name="Dantas G."/>
        </authorList>
    </citation>
    <scope>NUCLEOTIDE SEQUENCE</scope>
    <source>
        <strain evidence="1">BJH_160</strain>
    </source>
</reference>
<evidence type="ECO:0000313" key="1">
    <source>
        <dbReference type="EMBL" id="MCE9239729.1"/>
    </source>
</evidence>
<comment type="caution">
    <text evidence="1">The sequence shown here is derived from an EMBL/GenBank/DDBJ whole genome shotgun (WGS) entry which is preliminary data.</text>
</comment>
<accession>A0AAW4Z6B4</accession>
<dbReference type="Proteomes" id="UP001200544">
    <property type="component" value="Unassembled WGS sequence"/>
</dbReference>
<dbReference type="RefSeq" id="WP_234129174.1">
    <property type="nucleotide sequence ID" value="NZ_JAHYQA010000016.1"/>
</dbReference>
<dbReference type="InterPro" id="IPR021345">
    <property type="entry name" value="DUF2961"/>
</dbReference>
<name>A0AAW4Z6B4_BACT4</name>
<protein>
    <submittedName>
        <fullName evidence="1">DUF2961 domain-containing protein</fullName>
    </submittedName>
</protein>
<dbReference type="PROSITE" id="PS51257">
    <property type="entry name" value="PROKAR_LIPOPROTEIN"/>
    <property type="match status" value="1"/>
</dbReference>
<organism evidence="1 2">
    <name type="scientific">Bacteroides thetaiotaomicron</name>
    <dbReference type="NCBI Taxonomy" id="818"/>
    <lineage>
        <taxon>Bacteria</taxon>
        <taxon>Pseudomonadati</taxon>
        <taxon>Bacteroidota</taxon>
        <taxon>Bacteroidia</taxon>
        <taxon>Bacteroidales</taxon>
        <taxon>Bacteroidaceae</taxon>
        <taxon>Bacteroides</taxon>
    </lineage>
</organism>
<evidence type="ECO:0000313" key="2">
    <source>
        <dbReference type="Proteomes" id="UP001200544"/>
    </source>
</evidence>
<dbReference type="Gene3D" id="2.60.120.1390">
    <property type="match status" value="2"/>
</dbReference>
<dbReference type="AlphaFoldDB" id="A0AAW4Z6B4"/>
<proteinExistence type="predicted"/>
<gene>
    <name evidence="1" type="ORF">K0H07_21555</name>
</gene>
<dbReference type="EMBL" id="JAHYQA010000016">
    <property type="protein sequence ID" value="MCE9239729.1"/>
    <property type="molecule type" value="Genomic_DNA"/>
</dbReference>
<dbReference type="Pfam" id="PF11175">
    <property type="entry name" value="DUF2961"/>
    <property type="match status" value="1"/>
</dbReference>
<sequence length="539" mass="61368">MKTTTLYYLCNLAILFSLYSCKKAAYSSCKDKISLESLMDEMIDTEAEPCFPTPTFTTKHISSYDRRSVIPGTPSWHANRDNTGFIRYEANNGRVEKVLFDEEGPGVLTRILTTGGSGGANLRIYFDGEKEASILIPAYDISLFPLDIPKGLLYKHEHYSTTQGSSFYYPLPYAQSCKITVDNVDRDYFFHTSCRTYPKGTKVQTFTLKDGEVLQDKAQKLSEQLMYPKAYTENPEIKESILTAHSSLNMTLPSGEKAIRNLSIHVSEIDSANYSSIMRNLIVKISFDGVQTVCVPLSDLTGAGMRAPAVRSYYLEADGKEYSRLRFVMPYQREASIEIENISGNSAKIKIEACISAWKWYANTLYFHAGWKQENGLETNRGLDYNMGTLQGRGVFKGDMLSLYNHCPRWYGEGDEHIWIDNEKFPSHFGCGTEDYYNTTFAPIHPYFNPFGGAPREDDEASRGYNTFVRTRNLDIIPFNERLQFDFELISWDGGQVDYASTLFWYGDLETRMTNISDSKEALYPLPPAIYTDKKTIYR</sequence>